<evidence type="ECO:0000313" key="3">
    <source>
        <dbReference type="Proteomes" id="UP001211005"/>
    </source>
</evidence>
<dbReference type="Proteomes" id="UP001211005">
    <property type="component" value="Chromosome"/>
</dbReference>
<dbReference type="PANTHER" id="PTHR40052">
    <property type="entry name" value="UPF0403 PROTEIN YQIW-RELATED"/>
    <property type="match status" value="1"/>
</dbReference>
<gene>
    <name evidence="2" type="ORF">O3303_11325</name>
</gene>
<dbReference type="PANTHER" id="PTHR40052:SF2">
    <property type="entry name" value="BACILLIREDOXIN BRXA"/>
    <property type="match status" value="1"/>
</dbReference>
<sequence length="140" mass="15279">MATYPEYMVAPIRQDLTEAGFEQLMTPEEVDAVLNEQSGTVLVAVNSVCGCAASKARPALKMAVSSSDKKPAKLVTVFAGMETDAVAKVREHLLPYPPSSPSIALFKDGELVHMIERYHIEGNDLMRIVNNLQGAFEEHC</sequence>
<evidence type="ECO:0000256" key="1">
    <source>
        <dbReference type="ARBA" id="ARBA00038305"/>
    </source>
</evidence>
<protein>
    <submittedName>
        <fullName evidence="2">BrxA/BrxB family bacilliredoxin</fullName>
    </submittedName>
</protein>
<name>A0ABY7LKY2_9BACT</name>
<dbReference type="InterPro" id="IPR009474">
    <property type="entry name" value="BrxB/BrxA"/>
</dbReference>
<proteinExistence type="inferred from homology"/>
<organism evidence="2 3">
    <name type="scientific">Hymenobacter canadensis</name>
    <dbReference type="NCBI Taxonomy" id="2999067"/>
    <lineage>
        <taxon>Bacteria</taxon>
        <taxon>Pseudomonadati</taxon>
        <taxon>Bacteroidota</taxon>
        <taxon>Cytophagia</taxon>
        <taxon>Cytophagales</taxon>
        <taxon>Hymenobacteraceae</taxon>
        <taxon>Hymenobacter</taxon>
    </lineage>
</organism>
<evidence type="ECO:0000313" key="2">
    <source>
        <dbReference type="EMBL" id="WBA40421.1"/>
    </source>
</evidence>
<dbReference type="NCBIfam" id="TIGR04191">
    <property type="entry name" value="YphP_YqiW"/>
    <property type="match status" value="1"/>
</dbReference>
<accession>A0ABY7LKY2</accession>
<dbReference type="Gene3D" id="3.40.30.10">
    <property type="entry name" value="Glutaredoxin"/>
    <property type="match status" value="1"/>
</dbReference>
<dbReference type="Pfam" id="PF06491">
    <property type="entry name" value="Disulph_isomer"/>
    <property type="match status" value="1"/>
</dbReference>
<comment type="similarity">
    <text evidence="1">Belongs to the bacilliredoxin family.</text>
</comment>
<dbReference type="RefSeq" id="WP_269558527.1">
    <property type="nucleotide sequence ID" value="NZ_CP114767.1"/>
</dbReference>
<dbReference type="EMBL" id="CP114767">
    <property type="protein sequence ID" value="WBA40421.1"/>
    <property type="molecule type" value="Genomic_DNA"/>
</dbReference>
<reference evidence="2 3" key="1">
    <citation type="submission" date="2022-12" db="EMBL/GenBank/DDBJ databases">
        <title>Hymenobacter canadensis sp. nov. isolated from lake water of the Cambridge Bay, Canada.</title>
        <authorList>
            <person name="Kim W.H."/>
            <person name="Lee Y.M."/>
        </authorList>
    </citation>
    <scope>NUCLEOTIDE SEQUENCE [LARGE SCALE GENOMIC DNA]</scope>
    <source>
        <strain evidence="2 3">PAMC 29467</strain>
    </source>
</reference>
<keyword evidence="3" id="KW-1185">Reference proteome</keyword>